<keyword evidence="3" id="KW-1185">Reference proteome</keyword>
<dbReference type="EMBL" id="CP144692">
    <property type="protein sequence ID" value="WVY98145.1"/>
    <property type="molecule type" value="Genomic_DNA"/>
</dbReference>
<name>A0AAQ3MWI7_VIGMU</name>
<gene>
    <name evidence="2" type="ORF">V8G54_030296</name>
</gene>
<dbReference type="AlphaFoldDB" id="A0AAQ3MWI7"/>
<protein>
    <submittedName>
        <fullName evidence="2">Uncharacterized protein</fullName>
    </submittedName>
</protein>
<evidence type="ECO:0000313" key="3">
    <source>
        <dbReference type="Proteomes" id="UP001374535"/>
    </source>
</evidence>
<sequence>MDPLNGSEKTPSRSRSRSISSHPHVIEPVMLLLHDGYIREHIALKHGRDGLSSEHLRRLWLKLMLWLMLRHEIRRGRSPWEKLMTLVHSTLKHSPLSKLGNVLLQLLQCCLVLLHLLHTQLLSGAGPPHQLLRLLPQPAQLLPALPLRFQKFVHLSQLLVQVTHVGDAMGIDELHGAGVLHRCPPQKAVDDSVHVGVAEGEHLLSRREHHQRHMGSAEGAELTGLLEKAASALGEGDLEVALIAHFLHLDLLASTAFLCS</sequence>
<dbReference type="Proteomes" id="UP001374535">
    <property type="component" value="Chromosome 9"/>
</dbReference>
<reference evidence="2 3" key="1">
    <citation type="journal article" date="2023" name="Life. Sci Alliance">
        <title>Evolutionary insights into 3D genome organization and epigenetic landscape of Vigna mungo.</title>
        <authorList>
            <person name="Junaid A."/>
            <person name="Singh B."/>
            <person name="Bhatia S."/>
        </authorList>
    </citation>
    <scope>NUCLEOTIDE SEQUENCE [LARGE SCALE GENOMIC DNA]</scope>
    <source>
        <strain evidence="2">Urdbean</strain>
    </source>
</reference>
<proteinExistence type="predicted"/>
<feature type="region of interest" description="Disordered" evidence="1">
    <location>
        <begin position="1"/>
        <end position="20"/>
    </location>
</feature>
<organism evidence="2 3">
    <name type="scientific">Vigna mungo</name>
    <name type="common">Black gram</name>
    <name type="synonym">Phaseolus mungo</name>
    <dbReference type="NCBI Taxonomy" id="3915"/>
    <lineage>
        <taxon>Eukaryota</taxon>
        <taxon>Viridiplantae</taxon>
        <taxon>Streptophyta</taxon>
        <taxon>Embryophyta</taxon>
        <taxon>Tracheophyta</taxon>
        <taxon>Spermatophyta</taxon>
        <taxon>Magnoliopsida</taxon>
        <taxon>eudicotyledons</taxon>
        <taxon>Gunneridae</taxon>
        <taxon>Pentapetalae</taxon>
        <taxon>rosids</taxon>
        <taxon>fabids</taxon>
        <taxon>Fabales</taxon>
        <taxon>Fabaceae</taxon>
        <taxon>Papilionoideae</taxon>
        <taxon>50 kb inversion clade</taxon>
        <taxon>NPAAA clade</taxon>
        <taxon>indigoferoid/millettioid clade</taxon>
        <taxon>Phaseoleae</taxon>
        <taxon>Vigna</taxon>
    </lineage>
</organism>
<accession>A0AAQ3MWI7</accession>
<evidence type="ECO:0000256" key="1">
    <source>
        <dbReference type="SAM" id="MobiDB-lite"/>
    </source>
</evidence>
<evidence type="ECO:0000313" key="2">
    <source>
        <dbReference type="EMBL" id="WVY98145.1"/>
    </source>
</evidence>